<keyword evidence="11" id="KW-1185">Reference proteome</keyword>
<dbReference type="InterPro" id="IPR011701">
    <property type="entry name" value="MFS"/>
</dbReference>
<feature type="transmembrane region" description="Helical" evidence="8">
    <location>
        <begin position="446"/>
        <end position="466"/>
    </location>
</feature>
<keyword evidence="6 8" id="KW-1133">Transmembrane helix</keyword>
<protein>
    <submittedName>
        <fullName evidence="10">DHA2 family efflux MFS transporter permease subunit</fullName>
    </submittedName>
</protein>
<evidence type="ECO:0000256" key="2">
    <source>
        <dbReference type="ARBA" id="ARBA00008537"/>
    </source>
</evidence>
<dbReference type="CDD" id="cd17321">
    <property type="entry name" value="MFS_MMR_MDR_like"/>
    <property type="match status" value="1"/>
</dbReference>
<keyword evidence="3" id="KW-0813">Transport</keyword>
<dbReference type="Pfam" id="PF07690">
    <property type="entry name" value="MFS_1"/>
    <property type="match status" value="1"/>
</dbReference>
<evidence type="ECO:0000256" key="6">
    <source>
        <dbReference type="ARBA" id="ARBA00022989"/>
    </source>
</evidence>
<dbReference type="NCBIfam" id="TIGR00711">
    <property type="entry name" value="efflux_EmrB"/>
    <property type="match status" value="1"/>
</dbReference>
<feature type="transmembrane region" description="Helical" evidence="8">
    <location>
        <begin position="54"/>
        <end position="74"/>
    </location>
</feature>
<dbReference type="PANTHER" id="PTHR42718">
    <property type="entry name" value="MAJOR FACILITATOR SUPERFAMILY MULTIDRUG TRANSPORTER MFSC"/>
    <property type="match status" value="1"/>
</dbReference>
<dbReference type="GO" id="GO:0005886">
    <property type="term" value="C:plasma membrane"/>
    <property type="evidence" value="ECO:0007669"/>
    <property type="project" value="UniProtKB-SubCell"/>
</dbReference>
<feature type="domain" description="Major facilitator superfamily (MFS) profile" evidence="9">
    <location>
        <begin position="20"/>
        <end position="473"/>
    </location>
</feature>
<evidence type="ECO:0000256" key="4">
    <source>
        <dbReference type="ARBA" id="ARBA00022475"/>
    </source>
</evidence>
<evidence type="ECO:0000256" key="1">
    <source>
        <dbReference type="ARBA" id="ARBA00004651"/>
    </source>
</evidence>
<dbReference type="Gene3D" id="1.20.1250.20">
    <property type="entry name" value="MFS general substrate transporter like domains"/>
    <property type="match status" value="1"/>
</dbReference>
<evidence type="ECO:0000259" key="9">
    <source>
        <dbReference type="PROSITE" id="PS50850"/>
    </source>
</evidence>
<keyword evidence="4" id="KW-1003">Cell membrane</keyword>
<accession>A0A4R5KTU6</accession>
<dbReference type="PANTHER" id="PTHR42718:SF9">
    <property type="entry name" value="MAJOR FACILITATOR SUPERFAMILY MULTIDRUG TRANSPORTER MFSC"/>
    <property type="match status" value="1"/>
</dbReference>
<organism evidence="10 11">
    <name type="scientific">Paenibacillus piri</name>
    <dbReference type="NCBI Taxonomy" id="2547395"/>
    <lineage>
        <taxon>Bacteria</taxon>
        <taxon>Bacillati</taxon>
        <taxon>Bacillota</taxon>
        <taxon>Bacilli</taxon>
        <taxon>Bacillales</taxon>
        <taxon>Paenibacillaceae</taxon>
        <taxon>Paenibacillus</taxon>
    </lineage>
</organism>
<comment type="similarity">
    <text evidence="2">Belongs to the major facilitator superfamily. EmrB family.</text>
</comment>
<evidence type="ECO:0000313" key="10">
    <source>
        <dbReference type="EMBL" id="TDF98892.1"/>
    </source>
</evidence>
<feature type="transmembrane region" description="Helical" evidence="8">
    <location>
        <begin position="206"/>
        <end position="225"/>
    </location>
</feature>
<dbReference type="PRINTS" id="PR01036">
    <property type="entry name" value="TCRTETB"/>
</dbReference>
<feature type="transmembrane region" description="Helical" evidence="8">
    <location>
        <begin position="364"/>
        <end position="381"/>
    </location>
</feature>
<reference evidence="10 11" key="1">
    <citation type="submission" date="2019-03" db="EMBL/GenBank/DDBJ databases">
        <title>This is whole genome sequence of Paenibacillus sp MS74 strain.</title>
        <authorList>
            <person name="Trinh H.N."/>
        </authorList>
    </citation>
    <scope>NUCLEOTIDE SEQUENCE [LARGE SCALE GENOMIC DNA]</scope>
    <source>
        <strain evidence="10 11">MS74</strain>
    </source>
</reference>
<evidence type="ECO:0000256" key="7">
    <source>
        <dbReference type="ARBA" id="ARBA00023136"/>
    </source>
</evidence>
<name>A0A4R5KTU6_9BACL</name>
<feature type="transmembrane region" description="Helical" evidence="8">
    <location>
        <begin position="231"/>
        <end position="254"/>
    </location>
</feature>
<feature type="transmembrane region" description="Helical" evidence="8">
    <location>
        <begin position="86"/>
        <end position="112"/>
    </location>
</feature>
<dbReference type="GO" id="GO:0022857">
    <property type="term" value="F:transmembrane transporter activity"/>
    <property type="evidence" value="ECO:0007669"/>
    <property type="project" value="InterPro"/>
</dbReference>
<comment type="subcellular location">
    <subcellularLocation>
        <location evidence="1">Cell membrane</location>
        <topology evidence="1">Multi-pass membrane protein</topology>
    </subcellularLocation>
</comment>
<sequence length="480" mass="51262">MSGADREQLQPAAVRNRWIVLANVSVGTFMATLDGSIANVALPTMSVELNAPIHWVQWVLTAYLLTICATLPIMGKISDLIGRGTVYNYGFLLFAIGSGLCGISNTLGMLIISRIIQALGASCLMTNSQAIVAEVFAKGDRGRAIGIVGTVVSLGSLTGPGLGGILVERLGWPSIFWINIPIGLLGFIAGWFLLPKEKSRAHKEPFDYRGSALFIFGIVGFLYTVSNGKDWGWTSVVTIGGLAVSIAVLAYFYIWENKTNHPMLDFGLYRVRTFAIGNITAFLSFIAMFFTNVMMPFYMQNVLMYSAEKTGYTMMVFPFVMAIVAPFSGWLSDKIGPNILTTLGLMINALGFALLHTLSIHEEAWVVGLHLSLFGLGGGLFQSPNNSSVMGAVPGNKLGTAGGLNALVRNVGMVLGISFSVSIYSTRLHQTAGAAGAADAQAMLDALHLVFWVAMGVCLLALAVSVRRLGKKSGPQKAAA</sequence>
<dbReference type="AlphaFoldDB" id="A0A4R5KTU6"/>
<evidence type="ECO:0000256" key="5">
    <source>
        <dbReference type="ARBA" id="ARBA00022692"/>
    </source>
</evidence>
<feature type="transmembrane region" description="Helical" evidence="8">
    <location>
        <begin position="175"/>
        <end position="194"/>
    </location>
</feature>
<dbReference type="EMBL" id="SMRT01000003">
    <property type="protein sequence ID" value="TDF98892.1"/>
    <property type="molecule type" value="Genomic_DNA"/>
</dbReference>
<keyword evidence="5 8" id="KW-0812">Transmembrane</keyword>
<dbReference type="InterPro" id="IPR020846">
    <property type="entry name" value="MFS_dom"/>
</dbReference>
<dbReference type="RefSeq" id="WP_133227396.1">
    <property type="nucleotide sequence ID" value="NZ_SMRT01000003.1"/>
</dbReference>
<evidence type="ECO:0000313" key="11">
    <source>
        <dbReference type="Proteomes" id="UP000295636"/>
    </source>
</evidence>
<evidence type="ECO:0000256" key="3">
    <source>
        <dbReference type="ARBA" id="ARBA00022448"/>
    </source>
</evidence>
<dbReference type="Proteomes" id="UP000295636">
    <property type="component" value="Unassembled WGS sequence"/>
</dbReference>
<feature type="transmembrane region" description="Helical" evidence="8">
    <location>
        <begin position="407"/>
        <end position="426"/>
    </location>
</feature>
<feature type="transmembrane region" description="Helical" evidence="8">
    <location>
        <begin position="144"/>
        <end position="163"/>
    </location>
</feature>
<feature type="transmembrane region" description="Helical" evidence="8">
    <location>
        <begin position="118"/>
        <end position="137"/>
    </location>
</feature>
<feature type="transmembrane region" description="Helical" evidence="8">
    <location>
        <begin position="20"/>
        <end position="42"/>
    </location>
</feature>
<comment type="caution">
    <text evidence="10">The sequence shown here is derived from an EMBL/GenBank/DDBJ whole genome shotgun (WGS) entry which is preliminary data.</text>
</comment>
<keyword evidence="7 8" id="KW-0472">Membrane</keyword>
<dbReference type="Gene3D" id="1.20.1720.10">
    <property type="entry name" value="Multidrug resistance protein D"/>
    <property type="match status" value="1"/>
</dbReference>
<evidence type="ECO:0000256" key="8">
    <source>
        <dbReference type="SAM" id="Phobius"/>
    </source>
</evidence>
<dbReference type="OrthoDB" id="102502at2"/>
<dbReference type="InterPro" id="IPR004638">
    <property type="entry name" value="EmrB-like"/>
</dbReference>
<feature type="transmembrane region" description="Helical" evidence="8">
    <location>
        <begin position="338"/>
        <end position="358"/>
    </location>
</feature>
<dbReference type="InterPro" id="IPR036259">
    <property type="entry name" value="MFS_trans_sf"/>
</dbReference>
<feature type="transmembrane region" description="Helical" evidence="8">
    <location>
        <begin position="275"/>
        <end position="299"/>
    </location>
</feature>
<gene>
    <name evidence="10" type="ORF">E1757_10285</name>
</gene>
<dbReference type="SUPFAM" id="SSF103473">
    <property type="entry name" value="MFS general substrate transporter"/>
    <property type="match status" value="2"/>
</dbReference>
<feature type="transmembrane region" description="Helical" evidence="8">
    <location>
        <begin position="311"/>
        <end position="331"/>
    </location>
</feature>
<proteinExistence type="inferred from homology"/>
<dbReference type="PROSITE" id="PS50850">
    <property type="entry name" value="MFS"/>
    <property type="match status" value="1"/>
</dbReference>